<evidence type="ECO:0000256" key="10">
    <source>
        <dbReference type="ARBA" id="ARBA00023121"/>
    </source>
</evidence>
<evidence type="ECO:0000256" key="12">
    <source>
        <dbReference type="ARBA" id="ARBA00023180"/>
    </source>
</evidence>
<evidence type="ECO:0000256" key="6">
    <source>
        <dbReference type="ARBA" id="ARBA00022665"/>
    </source>
</evidence>
<reference evidence="22" key="3">
    <citation type="submission" date="2025-08" db="UniProtKB">
        <authorList>
            <consortium name="Ensembl"/>
        </authorList>
    </citation>
    <scope>IDENTIFICATION</scope>
    <source>
        <strain evidence="22">17573</strain>
    </source>
</reference>
<evidence type="ECO:0000256" key="18">
    <source>
        <dbReference type="ARBA" id="ARBA00074924"/>
    </source>
</evidence>
<evidence type="ECO:0000313" key="22">
    <source>
        <dbReference type="Ensembl" id="ENSMMUP00000046012.2"/>
    </source>
</evidence>
<evidence type="ECO:0000256" key="13">
    <source>
        <dbReference type="ARBA" id="ARBA00023186"/>
    </source>
</evidence>
<dbReference type="Pfam" id="PF13848">
    <property type="entry name" value="Thioredoxin_6"/>
    <property type="match status" value="1"/>
</dbReference>
<keyword evidence="6" id="KW-0754">Steroid-binding</keyword>
<dbReference type="FunFam" id="3.40.30.10:FF:000023">
    <property type="entry name" value="Protein disulfide-isomerase"/>
    <property type="match status" value="1"/>
</dbReference>
<evidence type="ECO:0000256" key="8">
    <source>
        <dbReference type="ARBA" id="ARBA00022737"/>
    </source>
</evidence>
<evidence type="ECO:0000259" key="21">
    <source>
        <dbReference type="PROSITE" id="PS51352"/>
    </source>
</evidence>
<evidence type="ECO:0000313" key="24">
    <source>
        <dbReference type="VGNC" id="VGNC:75799"/>
    </source>
</evidence>
<keyword evidence="23" id="KW-1185">Reference proteome</keyword>
<feature type="disulfide bond" description="Redox-active" evidence="19">
    <location>
        <begin position="70"/>
        <end position="73"/>
    </location>
</feature>
<reference evidence="22" key="2">
    <citation type="submission" date="2019-01" db="EMBL/GenBank/DDBJ databases">
        <authorList>
            <person name="Graves T."/>
            <person name="Eichler E.E."/>
            <person name="Wilson R.K."/>
        </authorList>
    </citation>
    <scope>NUCLEOTIDE SEQUENCE [LARGE SCALE GENOMIC DNA]</scope>
    <source>
        <strain evidence="22">17573</strain>
    </source>
</reference>
<dbReference type="CDD" id="cd02961">
    <property type="entry name" value="PDI_a_family"/>
    <property type="match status" value="1"/>
</dbReference>
<dbReference type="GO" id="GO:0016853">
    <property type="term" value="F:isomerase activity"/>
    <property type="evidence" value="ECO:0007669"/>
    <property type="project" value="UniProtKB-KW"/>
</dbReference>
<accession>A0A1D5QD93</accession>
<organism evidence="22 23">
    <name type="scientific">Macaca mulatta</name>
    <name type="common">Rhesus macaque</name>
    <dbReference type="NCBI Taxonomy" id="9544"/>
    <lineage>
        <taxon>Eukaryota</taxon>
        <taxon>Metazoa</taxon>
        <taxon>Chordata</taxon>
        <taxon>Craniata</taxon>
        <taxon>Vertebrata</taxon>
        <taxon>Euteleostomi</taxon>
        <taxon>Mammalia</taxon>
        <taxon>Eutheria</taxon>
        <taxon>Euarchontoglires</taxon>
        <taxon>Primates</taxon>
        <taxon>Haplorrhini</taxon>
        <taxon>Catarrhini</taxon>
        <taxon>Cercopithecidae</taxon>
        <taxon>Cercopithecinae</taxon>
        <taxon>Macaca</taxon>
    </lineage>
</organism>
<dbReference type="CDD" id="cd02995">
    <property type="entry name" value="PDI_a_PDI_a'_C"/>
    <property type="match status" value="1"/>
</dbReference>
<dbReference type="GeneTree" id="ENSGT00940000161859"/>
<keyword evidence="7 20" id="KW-0732">Signal</keyword>
<dbReference type="PRINTS" id="PR00421">
    <property type="entry name" value="THIOREDOXIN"/>
</dbReference>
<evidence type="ECO:0000256" key="5">
    <source>
        <dbReference type="ARBA" id="ARBA00012723"/>
    </source>
</evidence>
<dbReference type="FunCoup" id="A0A1D5QD93">
    <property type="interactions" value="137"/>
</dbReference>
<keyword evidence="11 19" id="KW-1015">Disulfide bond</keyword>
<evidence type="ECO:0000313" key="23">
    <source>
        <dbReference type="Proteomes" id="UP000006718"/>
    </source>
</evidence>
<dbReference type="Gene3D" id="3.40.30.10">
    <property type="entry name" value="Glutaredoxin"/>
    <property type="match status" value="4"/>
</dbReference>
<keyword evidence="15 19" id="KW-0676">Redox-active center</keyword>
<dbReference type="GO" id="GO:0042470">
    <property type="term" value="C:melanosome"/>
    <property type="evidence" value="ECO:0007669"/>
    <property type="project" value="UniProtKB-SubCell"/>
</dbReference>
<evidence type="ECO:0000256" key="19">
    <source>
        <dbReference type="PIRSR" id="PIRSR605792-51"/>
    </source>
</evidence>
<dbReference type="GO" id="GO:0005496">
    <property type="term" value="F:steroid binding"/>
    <property type="evidence" value="ECO:0007669"/>
    <property type="project" value="UniProtKB-KW"/>
</dbReference>
<evidence type="ECO:0000256" key="4">
    <source>
        <dbReference type="ARBA" id="ARBA00006347"/>
    </source>
</evidence>
<evidence type="ECO:0000256" key="7">
    <source>
        <dbReference type="ARBA" id="ARBA00022729"/>
    </source>
</evidence>
<dbReference type="GO" id="GO:0070527">
    <property type="term" value="P:platelet aggregation"/>
    <property type="evidence" value="ECO:0007669"/>
    <property type="project" value="Ensembl"/>
</dbReference>
<dbReference type="PROSITE" id="PS51352">
    <property type="entry name" value="THIOREDOXIN_2"/>
    <property type="match status" value="2"/>
</dbReference>
<dbReference type="InterPro" id="IPR036249">
    <property type="entry name" value="Thioredoxin-like_sf"/>
</dbReference>
<evidence type="ECO:0000256" key="11">
    <source>
        <dbReference type="ARBA" id="ARBA00023157"/>
    </source>
</evidence>
<evidence type="ECO:0000256" key="20">
    <source>
        <dbReference type="SAM" id="SignalP"/>
    </source>
</evidence>
<dbReference type="InterPro" id="IPR013766">
    <property type="entry name" value="Thioredoxin_domain"/>
</dbReference>
<reference evidence="23" key="1">
    <citation type="journal article" date="2007" name="Science">
        <title>Evolutionary and biomedical insights from the rhesus macaque genome.</title>
        <authorList>
            <person name="Gibbs R.A."/>
            <person name="Rogers J."/>
            <person name="Katze M.G."/>
            <person name="Bumgarner R."/>
            <person name="Weinstock G.M."/>
            <person name="Mardis E.R."/>
            <person name="Remington K.A."/>
            <person name="Strausberg R.L."/>
            <person name="Venter J.C."/>
            <person name="Wilson R.K."/>
            <person name="Batzer M.A."/>
            <person name="Bustamante C.D."/>
            <person name="Eichler E.E."/>
            <person name="Hahn M.W."/>
            <person name="Hardison R.C."/>
            <person name="Makova K.D."/>
            <person name="Miller W."/>
            <person name="Milosavljevic A."/>
            <person name="Palermo R.E."/>
            <person name="Siepel A."/>
            <person name="Sikela J.M."/>
            <person name="Attaway T."/>
            <person name="Bell S."/>
            <person name="Bernard K.E."/>
            <person name="Buhay C.J."/>
            <person name="Chandrabose M.N."/>
            <person name="Dao M."/>
            <person name="Davis C."/>
            <person name="Delehaunty K.D."/>
            <person name="Ding Y."/>
            <person name="Dinh H.H."/>
            <person name="Dugan-Rocha S."/>
            <person name="Fulton L.A."/>
            <person name="Gabisi R.A."/>
            <person name="Garner T.T."/>
            <person name="Godfrey J."/>
            <person name="Hawes A.C."/>
            <person name="Hernandez J."/>
            <person name="Hines S."/>
            <person name="Holder M."/>
            <person name="Hume J."/>
            <person name="Jhangiani S.N."/>
            <person name="Joshi V."/>
            <person name="Khan Z.M."/>
            <person name="Kirkness E.F."/>
            <person name="Cree A."/>
            <person name="Fowler R.G."/>
            <person name="Lee S."/>
            <person name="Lewis L.R."/>
            <person name="Li Z."/>
            <person name="Liu Y.-S."/>
            <person name="Moore S.M."/>
            <person name="Muzny D."/>
            <person name="Nazareth L.V."/>
            <person name="Ngo D.N."/>
            <person name="Okwuonu G.O."/>
            <person name="Pai G."/>
            <person name="Parker D."/>
            <person name="Paul H.A."/>
            <person name="Pfannkoch C."/>
            <person name="Pohl C.S."/>
            <person name="Rogers Y.-H.C."/>
            <person name="Ruiz S.J."/>
            <person name="Sabo A."/>
            <person name="Santibanez J."/>
            <person name="Schneider B.W."/>
            <person name="Smith S.M."/>
            <person name="Sodergren E."/>
            <person name="Svatek A.F."/>
            <person name="Utterback T.R."/>
            <person name="Vattathil S."/>
            <person name="Warren W."/>
            <person name="White C.S."/>
            <person name="Chinwalla A.T."/>
            <person name="Feng Y."/>
            <person name="Halpern A.L."/>
            <person name="Hillier L.W."/>
            <person name="Huang X."/>
            <person name="Minx P."/>
            <person name="Nelson J.O."/>
            <person name="Pepin K.H."/>
            <person name="Qin X."/>
            <person name="Sutton G.G."/>
            <person name="Venter E."/>
            <person name="Walenz B.P."/>
            <person name="Wallis J.W."/>
            <person name="Worley K.C."/>
            <person name="Yang S.-P."/>
            <person name="Jones S.M."/>
            <person name="Marra M.A."/>
            <person name="Rocchi M."/>
            <person name="Schein J.E."/>
            <person name="Baertsch R."/>
            <person name="Clarke L."/>
            <person name="Csuros M."/>
            <person name="Glasscock J."/>
            <person name="Harris R.A."/>
            <person name="Havlak P."/>
            <person name="Jackson A.R."/>
            <person name="Jiang H."/>
            <person name="Liu Y."/>
            <person name="Messina D.N."/>
            <person name="Shen Y."/>
            <person name="Song H.X.-Z."/>
            <person name="Wylie T."/>
            <person name="Zhang L."/>
            <person name="Birney E."/>
            <person name="Han K."/>
            <person name="Konkel M.K."/>
            <person name="Lee J."/>
            <person name="Smit A.F.A."/>
            <person name="Ullmer B."/>
            <person name="Wang H."/>
            <person name="Xing J."/>
            <person name="Burhans R."/>
            <person name="Cheng Z."/>
            <person name="Karro J.E."/>
            <person name="Ma J."/>
            <person name="Raney B."/>
            <person name="She X."/>
            <person name="Cox M.J."/>
            <person name="Demuth J.P."/>
            <person name="Dumas L.J."/>
            <person name="Han S.-G."/>
            <person name="Hopkins J."/>
            <person name="Karimpour-Fard A."/>
            <person name="Kim Y.H."/>
            <person name="Pollack J.R."/>
            <person name="Vinar T."/>
            <person name="Addo-Quaye C."/>
            <person name="Degenhardt J."/>
            <person name="Denby A."/>
            <person name="Hubisz M.J."/>
            <person name="Indap A."/>
            <person name="Kosiol C."/>
            <person name="Lahn B.T."/>
            <person name="Lawson H.A."/>
            <person name="Marklein A."/>
            <person name="Nielsen R."/>
            <person name="Vallender E.J."/>
            <person name="Clark A.G."/>
            <person name="Ferguson B."/>
            <person name="Hernandez R.D."/>
            <person name="Hirani K."/>
            <person name="Kehrer-Sawatzki H."/>
            <person name="Kolb J."/>
            <person name="Patil S."/>
            <person name="Pu L.-L."/>
            <person name="Ren Y."/>
            <person name="Smith D.G."/>
            <person name="Wheeler D.A."/>
            <person name="Schenck I."/>
            <person name="Ball E.V."/>
            <person name="Chen R."/>
            <person name="Cooper D.N."/>
            <person name="Giardine B."/>
            <person name="Hsu F."/>
            <person name="Kent W.J."/>
            <person name="Lesk A."/>
            <person name="Nelson D.L."/>
            <person name="O'brien W.E."/>
            <person name="Pruefer K."/>
            <person name="Stenson P.D."/>
            <person name="Wallace J.C."/>
            <person name="Ke H."/>
            <person name="Liu X.-M."/>
            <person name="Wang P."/>
            <person name="Xiang A.P."/>
            <person name="Yang F."/>
            <person name="Barber G.P."/>
            <person name="Haussler D."/>
            <person name="Karolchik D."/>
            <person name="Kern A.D."/>
            <person name="Kuhn R.M."/>
            <person name="Smith K.E."/>
            <person name="Zwieg A.S."/>
        </authorList>
    </citation>
    <scope>NUCLEOTIDE SEQUENCE [LARGE SCALE GENOMIC DNA]</scope>
    <source>
        <strain evidence="23">17573</strain>
    </source>
</reference>
<dbReference type="FunFam" id="3.40.30.10:FF:000042">
    <property type="entry name" value="protein disulfide-isomerase A2"/>
    <property type="match status" value="1"/>
</dbReference>
<dbReference type="SMR" id="A0A1D5QD93"/>
<dbReference type="GO" id="GO:0015035">
    <property type="term" value="F:protein-disulfide reductase activity"/>
    <property type="evidence" value="ECO:0007669"/>
    <property type="project" value="Ensembl"/>
</dbReference>
<comment type="catalytic activity">
    <reaction evidence="1">
        <text>Catalyzes the rearrangement of -S-S- bonds in proteins.</text>
        <dbReference type="EC" id="5.3.4.1"/>
    </reaction>
</comment>
<name>A0A1D5QD93_MACMU</name>
<dbReference type="FunFam" id="3.40.30.10:FF:000203">
    <property type="entry name" value="Protein disulfide isomerase family A member 2"/>
    <property type="match status" value="1"/>
</dbReference>
<dbReference type="ExpressionAtlas" id="A0A1D5QD93">
    <property type="expression patterns" value="baseline"/>
</dbReference>
<comment type="subcellular location">
    <subcellularLocation>
        <location evidence="3">Endoplasmic reticulum lumen</location>
    </subcellularLocation>
    <subcellularLocation>
        <location evidence="2">Melanosome</location>
    </subcellularLocation>
</comment>
<dbReference type="AlphaFoldDB" id="A0A1D5QD93"/>
<evidence type="ECO:0000256" key="16">
    <source>
        <dbReference type="ARBA" id="ARBA00059254"/>
    </source>
</evidence>
<comment type="subunit">
    <text evidence="17">Monomer; predominantly as monomer under reducing conditions. Homodimer; disulfide-linked. Part of a large chaperone multiprotein complex comprising DNAJB11, HSP90B1, HSPA5, HYOU, PDIA2, PDIA4, PDIA6, PPIB, SDF2L1, UGGT1 and very small amounts of ERP29, but not, or at very low levels, CALR nor CANX.</text>
</comment>
<dbReference type="GO" id="GO:0006457">
    <property type="term" value="P:protein folding"/>
    <property type="evidence" value="ECO:0000318"/>
    <property type="project" value="GO_Central"/>
</dbReference>
<evidence type="ECO:0000256" key="3">
    <source>
        <dbReference type="ARBA" id="ARBA00004319"/>
    </source>
</evidence>
<dbReference type="Proteomes" id="UP000006718">
    <property type="component" value="Chromosome 20"/>
</dbReference>
<dbReference type="Bgee" id="ENSMMUG00000000604">
    <property type="expression patterns" value="Expressed in superior frontal gyrus and 10 other cell types or tissues"/>
</dbReference>
<evidence type="ECO:0000256" key="17">
    <source>
        <dbReference type="ARBA" id="ARBA00061795"/>
    </source>
</evidence>
<dbReference type="SUPFAM" id="SSF52833">
    <property type="entry name" value="Thioredoxin-like"/>
    <property type="match status" value="4"/>
</dbReference>
<keyword evidence="12" id="KW-0325">Glycoprotein</keyword>
<keyword evidence="13" id="KW-0143">Chaperone</keyword>
<keyword evidence="10" id="KW-0446">Lipid-binding</keyword>
<dbReference type="GO" id="GO:0034976">
    <property type="term" value="P:response to endoplasmic reticulum stress"/>
    <property type="evidence" value="ECO:0000318"/>
    <property type="project" value="GO_Central"/>
</dbReference>
<protein>
    <recommendedName>
        <fullName evidence="18">Protein disulfide-isomerase A2</fullName>
        <ecNumber evidence="5">5.3.4.1</ecNumber>
    </recommendedName>
</protein>
<gene>
    <name evidence="22 24" type="primary">PDIA2</name>
</gene>
<dbReference type="STRING" id="9544.ENSMMUP00000046012"/>
<dbReference type="CDD" id="cd02981">
    <property type="entry name" value="PDI_b_family"/>
    <property type="match status" value="1"/>
</dbReference>
<proteinExistence type="inferred from homology"/>
<evidence type="ECO:0000256" key="1">
    <source>
        <dbReference type="ARBA" id="ARBA00001182"/>
    </source>
</evidence>
<feature type="signal peptide" evidence="20">
    <location>
        <begin position="1"/>
        <end position="20"/>
    </location>
</feature>
<dbReference type="GO" id="GO:0005788">
    <property type="term" value="C:endoplasmic reticulum lumen"/>
    <property type="evidence" value="ECO:0007669"/>
    <property type="project" value="UniProtKB-SubCell"/>
</dbReference>
<evidence type="ECO:0000256" key="2">
    <source>
        <dbReference type="ARBA" id="ARBA00004223"/>
    </source>
</evidence>
<dbReference type="InterPro" id="IPR017937">
    <property type="entry name" value="Thioredoxin_CS"/>
</dbReference>
<feature type="chain" id="PRO_5023918027" description="Protein disulfide-isomerase A2" evidence="20">
    <location>
        <begin position="21"/>
        <end position="591"/>
    </location>
</feature>
<feature type="domain" description="Thioredoxin" evidence="21">
    <location>
        <begin position="26"/>
        <end position="151"/>
    </location>
</feature>
<dbReference type="FunFam" id="3.40.30.10:FF:000027">
    <property type="entry name" value="protein disulfide-isomerase A2"/>
    <property type="match status" value="1"/>
</dbReference>
<dbReference type="Pfam" id="PF00085">
    <property type="entry name" value="Thioredoxin"/>
    <property type="match status" value="2"/>
</dbReference>
<dbReference type="Ensembl" id="ENSMMUT00000056391.2">
    <property type="protein sequence ID" value="ENSMMUP00000046012.2"/>
    <property type="gene ID" value="ENSMMUG00000000604.3"/>
</dbReference>
<reference evidence="22" key="4">
    <citation type="submission" date="2025-09" db="UniProtKB">
        <authorList>
            <consortium name="Ensembl"/>
        </authorList>
    </citation>
    <scope>IDENTIFICATION</scope>
    <source>
        <strain evidence="22">17573</strain>
    </source>
</reference>
<dbReference type="VGNC" id="VGNC:75799">
    <property type="gene designation" value="PDIA2"/>
</dbReference>
<comment type="similarity">
    <text evidence="4">Belongs to the protein disulfide isomerase family.</text>
</comment>
<dbReference type="OMA" id="REDYVWS"/>
<dbReference type="VEuPathDB" id="HostDB:ENSMMUG00000000604"/>
<dbReference type="PANTHER" id="PTHR18929">
    <property type="entry name" value="PROTEIN DISULFIDE ISOMERASE"/>
    <property type="match status" value="1"/>
</dbReference>
<dbReference type="CDD" id="cd02982">
    <property type="entry name" value="PDI_b'_family"/>
    <property type="match status" value="1"/>
</dbReference>
<dbReference type="NCBIfam" id="TIGR01130">
    <property type="entry name" value="ER_PDI_fam"/>
    <property type="match status" value="1"/>
</dbReference>
<evidence type="ECO:0000256" key="14">
    <source>
        <dbReference type="ARBA" id="ARBA00023235"/>
    </source>
</evidence>
<keyword evidence="9" id="KW-0256">Endoplasmic reticulum</keyword>
<keyword evidence="14" id="KW-0413">Isomerase</keyword>
<dbReference type="GO" id="GO:0005783">
    <property type="term" value="C:endoplasmic reticulum"/>
    <property type="evidence" value="ECO:0000318"/>
    <property type="project" value="GO_Central"/>
</dbReference>
<evidence type="ECO:0000256" key="9">
    <source>
        <dbReference type="ARBA" id="ARBA00022824"/>
    </source>
</evidence>
<feature type="disulfide bond" description="Redox-active" evidence="19">
    <location>
        <begin position="417"/>
        <end position="420"/>
    </location>
</feature>
<feature type="domain" description="Thioredoxin" evidence="21">
    <location>
        <begin position="366"/>
        <end position="495"/>
    </location>
</feature>
<comment type="function">
    <text evidence="16">Acts as an intracellular estrogen-binding protein. May be involved in modulating cellular levels and biological functions of estrogens in the pancreas. May act as a chaperone that inhibits aggregation of misfolded proteins.</text>
</comment>
<dbReference type="PROSITE" id="PS00194">
    <property type="entry name" value="THIOREDOXIN_1"/>
    <property type="match status" value="2"/>
</dbReference>
<dbReference type="EC" id="5.3.4.1" evidence="5"/>
<dbReference type="PANTHER" id="PTHR18929:SF93">
    <property type="entry name" value="PROTEIN DISULFIDE-ISOMERASE A2"/>
    <property type="match status" value="1"/>
</dbReference>
<dbReference type="InterPro" id="IPR005792">
    <property type="entry name" value="Prot_disulphide_isomerase"/>
</dbReference>
<evidence type="ECO:0000256" key="15">
    <source>
        <dbReference type="ARBA" id="ARBA00023284"/>
    </source>
</evidence>
<dbReference type="InParanoid" id="A0A1D5QD93"/>
<sequence>MSHQLLPVLLLLLRASCPWGQEQGPKSPSEEPPEEEIPKEDGILVLSRHTLGLALREHPALLVEFYAPWCGHCKALAPEYSKAAALLAAESTAVTLSKVDGPAQPELAEEFGVTEYPTLKFFRNGNRTHPEEYTGPREAEGIAEWLRRRVGPSAMRLEDEAAAQALIDGRDLVVIGFFQDLQDEDVATFLALARDALDMTFGLTDRPRLFEQFGLTKDTVVLFKKFDEGRADFPVDEELGLDLGDLSRFLVTHSMHLVTEFNSQTSPKIFAARILNHLLLFVNQTLAAHRELLAGFGEAAPHFRGQVLFVVVDVAADNEHVLQYFGLKAEAAPTLRFINVETTKKYAPVDGGPVTAASVTAFCHAVLNGQVKPYLLSQEVPPDWDQRPVKTLVGKNFEQVAFDETKNVFVKFYAPWCTHCKEMAPAWEALAEKYQDHEDIIIAQLDATANELDAFAVHSFPTLKYFPAGPGRKVIEYKSARDLETLSKFLDNGGAVPTEEPTEEPAAPFPVGVPKPGLQASAQTVFTQGWWGGGRGRLGAELRAVLVTRSRSHGPTQPWGPRRSCSYPRVTPLLTAGQEGTSLGAGGSCAL</sequence>
<keyword evidence="8" id="KW-0677">Repeat</keyword>